<keyword evidence="13" id="KW-1185">Reference proteome</keyword>
<evidence type="ECO:0000256" key="1">
    <source>
        <dbReference type="ARBA" id="ARBA00001947"/>
    </source>
</evidence>
<evidence type="ECO:0000256" key="6">
    <source>
        <dbReference type="ARBA" id="ARBA00022741"/>
    </source>
</evidence>
<feature type="domain" description="GTP cyclohydrolase II" evidence="11">
    <location>
        <begin position="11"/>
        <end position="172"/>
    </location>
</feature>
<reference evidence="12 13" key="1">
    <citation type="submission" date="2018-11" db="EMBL/GenBank/DDBJ databases">
        <title>Draft genome sequence of Cellulomonas takizawaensis strain TKZ-21.</title>
        <authorList>
            <person name="Yamamura H."/>
            <person name="Hayashi T."/>
            <person name="Hamada M."/>
            <person name="Serisawa Y."/>
            <person name="Matsuyama K."/>
            <person name="Nakagawa Y."/>
            <person name="Otoguro M."/>
            <person name="Yanagida F."/>
            <person name="Hayakawa M."/>
        </authorList>
    </citation>
    <scope>NUCLEOTIDE SEQUENCE [LARGE SCALE GENOMIC DNA]</scope>
    <source>
        <strain evidence="12 13">TKZ-21</strain>
    </source>
</reference>
<dbReference type="GO" id="GO:0003935">
    <property type="term" value="F:GTP cyclohydrolase II activity"/>
    <property type="evidence" value="ECO:0007669"/>
    <property type="project" value="UniProtKB-EC"/>
</dbReference>
<dbReference type="PANTHER" id="PTHR21327">
    <property type="entry name" value="GTP CYCLOHYDROLASE II-RELATED"/>
    <property type="match status" value="1"/>
</dbReference>
<dbReference type="Pfam" id="PF00925">
    <property type="entry name" value="GTP_cyclohydro2"/>
    <property type="match status" value="1"/>
</dbReference>
<keyword evidence="6" id="KW-0547">Nucleotide-binding</keyword>
<evidence type="ECO:0000256" key="4">
    <source>
        <dbReference type="ARBA" id="ARBA00022619"/>
    </source>
</evidence>
<keyword evidence="5" id="KW-0479">Metal-binding</keyword>
<name>A0A401V1M4_9CELL</name>
<evidence type="ECO:0000256" key="9">
    <source>
        <dbReference type="ARBA" id="ARBA00023134"/>
    </source>
</evidence>
<gene>
    <name evidence="12" type="ORF">CTKZ_23550</name>
</gene>
<protein>
    <recommendedName>
        <fullName evidence="3">GTP cyclohydrolase II</fullName>
        <ecNumber evidence="3">3.5.4.25</ecNumber>
    </recommendedName>
</protein>
<comment type="pathway">
    <text evidence="2">Cofactor biosynthesis; riboflavin biosynthesis; 5-amino-6-(D-ribitylamino)uracil from GTP: step 1/4.</text>
</comment>
<comment type="caution">
    <text evidence="12">The sequence shown here is derived from an EMBL/GenBank/DDBJ whole genome shotgun (WGS) entry which is preliminary data.</text>
</comment>
<dbReference type="NCBIfam" id="NF001591">
    <property type="entry name" value="PRK00393.1"/>
    <property type="match status" value="1"/>
</dbReference>
<dbReference type="InterPro" id="IPR036144">
    <property type="entry name" value="RibA-like_sf"/>
</dbReference>
<dbReference type="GO" id="GO:0046872">
    <property type="term" value="F:metal ion binding"/>
    <property type="evidence" value="ECO:0007669"/>
    <property type="project" value="UniProtKB-KW"/>
</dbReference>
<dbReference type="UniPathway" id="UPA00275"/>
<keyword evidence="4" id="KW-0686">Riboflavin biosynthesis</keyword>
<evidence type="ECO:0000256" key="2">
    <source>
        <dbReference type="ARBA" id="ARBA00004853"/>
    </source>
</evidence>
<evidence type="ECO:0000259" key="11">
    <source>
        <dbReference type="Pfam" id="PF00925"/>
    </source>
</evidence>
<evidence type="ECO:0000256" key="3">
    <source>
        <dbReference type="ARBA" id="ARBA00012762"/>
    </source>
</evidence>
<dbReference type="OrthoDB" id="9793111at2"/>
<dbReference type="Gene3D" id="3.40.50.10990">
    <property type="entry name" value="GTP cyclohydrolase II"/>
    <property type="match status" value="1"/>
</dbReference>
<dbReference type="Proteomes" id="UP000288246">
    <property type="component" value="Unassembled WGS sequence"/>
</dbReference>
<dbReference type="InterPro" id="IPR032677">
    <property type="entry name" value="GTP_cyclohydro_II"/>
</dbReference>
<proteinExistence type="predicted"/>
<dbReference type="GO" id="GO:0005829">
    <property type="term" value="C:cytosol"/>
    <property type="evidence" value="ECO:0007669"/>
    <property type="project" value="TreeGrafter"/>
</dbReference>
<dbReference type="CDD" id="cd00641">
    <property type="entry name" value="GTP_cyclohydro2"/>
    <property type="match status" value="1"/>
</dbReference>
<dbReference type="PANTHER" id="PTHR21327:SF18">
    <property type="entry name" value="3,4-DIHYDROXY-2-BUTANONE 4-PHOSPHATE SYNTHASE"/>
    <property type="match status" value="1"/>
</dbReference>
<dbReference type="EC" id="3.5.4.25" evidence="3"/>
<evidence type="ECO:0000256" key="5">
    <source>
        <dbReference type="ARBA" id="ARBA00022723"/>
    </source>
</evidence>
<organism evidence="12 13">
    <name type="scientific">Cellulomonas algicola</name>
    <dbReference type="NCBI Taxonomy" id="2071633"/>
    <lineage>
        <taxon>Bacteria</taxon>
        <taxon>Bacillati</taxon>
        <taxon>Actinomycetota</taxon>
        <taxon>Actinomycetes</taxon>
        <taxon>Micrococcales</taxon>
        <taxon>Cellulomonadaceae</taxon>
        <taxon>Cellulomonas</taxon>
    </lineage>
</organism>
<dbReference type="SUPFAM" id="SSF142695">
    <property type="entry name" value="RibA-like"/>
    <property type="match status" value="1"/>
</dbReference>
<evidence type="ECO:0000313" key="13">
    <source>
        <dbReference type="Proteomes" id="UP000288246"/>
    </source>
</evidence>
<evidence type="ECO:0000256" key="7">
    <source>
        <dbReference type="ARBA" id="ARBA00022801"/>
    </source>
</evidence>
<evidence type="ECO:0000313" key="12">
    <source>
        <dbReference type="EMBL" id="GCD20793.1"/>
    </source>
</evidence>
<evidence type="ECO:0000256" key="10">
    <source>
        <dbReference type="ARBA" id="ARBA00049295"/>
    </source>
</evidence>
<comment type="catalytic activity">
    <reaction evidence="10">
        <text>GTP + 4 H2O = 2,5-diamino-6-hydroxy-4-(5-phosphoribosylamino)-pyrimidine + formate + 2 phosphate + 3 H(+)</text>
        <dbReference type="Rhea" id="RHEA:23704"/>
        <dbReference type="ChEBI" id="CHEBI:15377"/>
        <dbReference type="ChEBI" id="CHEBI:15378"/>
        <dbReference type="ChEBI" id="CHEBI:15740"/>
        <dbReference type="ChEBI" id="CHEBI:37565"/>
        <dbReference type="ChEBI" id="CHEBI:43474"/>
        <dbReference type="ChEBI" id="CHEBI:58614"/>
        <dbReference type="EC" id="3.5.4.25"/>
    </reaction>
</comment>
<keyword evidence="8" id="KW-0862">Zinc</keyword>
<accession>A0A401V1M4</accession>
<dbReference type="EMBL" id="BHYL01000194">
    <property type="protein sequence ID" value="GCD20793.1"/>
    <property type="molecule type" value="Genomic_DNA"/>
</dbReference>
<keyword evidence="7" id="KW-0378">Hydrolase</keyword>
<sequence length="209" mass="22777">MSVRILERTGAIRMRTPFGEFSLEAFIVAEGASIDTHLAVVHGQLGDTVPVRINSACLTSEVFGDDRCDCAWQLEETLRRIVAEGSGVVLYHQNQEGRGIGLFRKIQSYRLMSEGLTTNEAFAALGEPTDARTYAAAASILDLLGVRRVRLISNNPTKARALREAGLEIVEVAEVVGAHNPAWRSYLLSKAQDFGHTITLPARTTPVVS</sequence>
<dbReference type="InterPro" id="IPR000926">
    <property type="entry name" value="RibA"/>
</dbReference>
<dbReference type="GO" id="GO:0005525">
    <property type="term" value="F:GTP binding"/>
    <property type="evidence" value="ECO:0007669"/>
    <property type="project" value="UniProtKB-KW"/>
</dbReference>
<dbReference type="AlphaFoldDB" id="A0A401V1M4"/>
<evidence type="ECO:0000256" key="8">
    <source>
        <dbReference type="ARBA" id="ARBA00022833"/>
    </source>
</evidence>
<comment type="cofactor">
    <cofactor evidence="1">
        <name>Zn(2+)</name>
        <dbReference type="ChEBI" id="CHEBI:29105"/>
    </cofactor>
</comment>
<dbReference type="GO" id="GO:0009231">
    <property type="term" value="P:riboflavin biosynthetic process"/>
    <property type="evidence" value="ECO:0007669"/>
    <property type="project" value="UniProtKB-UniPathway"/>
</dbReference>
<keyword evidence="9" id="KW-0342">GTP-binding</keyword>
<dbReference type="GO" id="GO:0008686">
    <property type="term" value="F:3,4-dihydroxy-2-butanone-4-phosphate synthase activity"/>
    <property type="evidence" value="ECO:0007669"/>
    <property type="project" value="TreeGrafter"/>
</dbReference>
<dbReference type="RefSeq" id="WP_124343303.1">
    <property type="nucleotide sequence ID" value="NZ_BHYL01000194.1"/>
</dbReference>